<reference evidence="1" key="1">
    <citation type="journal article" date="2018" name="Genome Biol.">
        <title>SKESA: strategic k-mer extension for scrupulous assemblies.</title>
        <authorList>
            <person name="Souvorov A."/>
            <person name="Agarwala R."/>
            <person name="Lipman D.J."/>
        </authorList>
    </citation>
    <scope>NUCLEOTIDE SEQUENCE</scope>
    <source>
        <strain evidence="1">ATCC 10717</strain>
    </source>
</reference>
<dbReference type="AlphaFoldDB" id="A0A6W0P4V7"/>
<dbReference type="EMBL" id="DAAAMK010000022">
    <property type="protein sequence ID" value="HAA1127896.1"/>
    <property type="molecule type" value="Genomic_DNA"/>
</dbReference>
<accession>A0A6W0P4V7</accession>
<dbReference type="Pfam" id="PF15593">
    <property type="entry name" value="Imm42"/>
    <property type="match status" value="1"/>
</dbReference>
<reference evidence="1" key="2">
    <citation type="submission" date="2019-10" db="EMBL/GenBank/DDBJ databases">
        <authorList>
            <consortium name="NCBI Pathogen Detection Project"/>
        </authorList>
    </citation>
    <scope>NUCLEOTIDE SEQUENCE</scope>
    <source>
        <strain evidence="1">ATCC 10717</strain>
    </source>
</reference>
<dbReference type="RefSeq" id="WP_023207629.1">
    <property type="nucleotide sequence ID" value="NZ_CP019193.1"/>
</dbReference>
<evidence type="ECO:0000313" key="1">
    <source>
        <dbReference type="EMBL" id="HAA1127896.1"/>
    </source>
</evidence>
<dbReference type="InterPro" id="IPR028958">
    <property type="entry name" value="Imm42"/>
</dbReference>
<proteinExistence type="predicted"/>
<comment type="caution">
    <text evidence="1">The sequence shown here is derived from an EMBL/GenBank/DDBJ whole genome shotgun (WGS) entry which is preliminary data.</text>
</comment>
<sequence length="182" mass="20601">MIFGDPNKFAILIDYVPIWSSEGGYKNGLFHFVINGKFFPDYASVATLSGDISCLSDDNALITVPEDEYLFKAGKLDSFSKIMSAMLPNLLNPDAEVSDDFEADYRYQASTYNLENDTCYVFSVGYMGQVRILAAKVSYLYGNDVEGYEWKNHNNLEVHEVILSKDEVHRIVSEVKAKYELI</sequence>
<organism evidence="1">
    <name type="scientific">Salmonella enterica subsp. enterica serovar Rubislaw str. ATCC 10717</name>
    <dbReference type="NCBI Taxonomy" id="938143"/>
    <lineage>
        <taxon>Bacteria</taxon>
        <taxon>Pseudomonadati</taxon>
        <taxon>Pseudomonadota</taxon>
        <taxon>Gammaproteobacteria</taxon>
        <taxon>Enterobacterales</taxon>
        <taxon>Enterobacteriaceae</taxon>
        <taxon>Salmonella</taxon>
    </lineage>
</organism>
<gene>
    <name evidence="1" type="ORF">GDL93_20780</name>
</gene>
<name>A0A6W0P4V7_SALRU</name>
<protein>
    <submittedName>
        <fullName evidence="1">Uncharacterized protein</fullName>
    </submittedName>
</protein>